<organism evidence="2 3">
    <name type="scientific">Marinobacter salexigens</name>
    <dbReference type="NCBI Taxonomy" id="1925763"/>
    <lineage>
        <taxon>Bacteria</taxon>
        <taxon>Pseudomonadati</taxon>
        <taxon>Pseudomonadota</taxon>
        <taxon>Gammaproteobacteria</taxon>
        <taxon>Pseudomonadales</taxon>
        <taxon>Marinobacteraceae</taxon>
        <taxon>Marinobacter</taxon>
    </lineage>
</organism>
<evidence type="ECO:0000259" key="1">
    <source>
        <dbReference type="PROSITE" id="PS51898"/>
    </source>
</evidence>
<comment type="caution">
    <text evidence="2">The sequence shown here is derived from an EMBL/GenBank/DDBJ whole genome shotgun (WGS) entry which is preliminary data.</text>
</comment>
<evidence type="ECO:0000313" key="3">
    <source>
        <dbReference type="Proteomes" id="UP000753376"/>
    </source>
</evidence>
<evidence type="ECO:0000313" key="2">
    <source>
        <dbReference type="EMBL" id="MBU2874663.1"/>
    </source>
</evidence>
<dbReference type="Pfam" id="PF00589">
    <property type="entry name" value="Phage_integrase"/>
    <property type="match status" value="1"/>
</dbReference>
<dbReference type="Proteomes" id="UP000753376">
    <property type="component" value="Unassembled WGS sequence"/>
</dbReference>
<proteinExistence type="predicted"/>
<dbReference type="RefSeq" id="WP_216008851.1">
    <property type="nucleotide sequence ID" value="NZ_JAHKPV010000019.1"/>
</dbReference>
<gene>
    <name evidence="2" type="ORF">KO508_11695</name>
</gene>
<accession>A0ABS6A971</accession>
<dbReference type="InterPro" id="IPR002104">
    <property type="entry name" value="Integrase_catalytic"/>
</dbReference>
<reference evidence="2 3" key="1">
    <citation type="submission" date="2021-05" db="EMBL/GenBank/DDBJ databases">
        <title>Draft genomes of bacteria isolated from model marine particles.</title>
        <authorList>
            <person name="Datta M.S."/>
            <person name="Schwartzman J.A."/>
            <person name="Enke T.N."/>
            <person name="Saavedra J."/>
            <person name="Cermak N."/>
            <person name="Cordero O.X."/>
        </authorList>
    </citation>
    <scope>NUCLEOTIDE SEQUENCE [LARGE SCALE GENOMIC DNA]</scope>
    <source>
        <strain evidence="2 3">D2M19</strain>
    </source>
</reference>
<feature type="domain" description="Tyr recombinase" evidence="1">
    <location>
        <begin position="1"/>
        <end position="118"/>
    </location>
</feature>
<dbReference type="PROSITE" id="PS51898">
    <property type="entry name" value="TYR_RECOMBINASE"/>
    <property type="match status" value="1"/>
</dbReference>
<sequence length="125" mass="13945">MSTHHCVPSLFSSRRSYSRVLKKCTPTRRGAKAVFRVVAPVRPVPAVTVSSRATHYLRKAGINVRRPSSHTLRHTCVQRLVDAELNFKVIGDYVGHASPSSTRIYTKVDVETLRMVAPGHEEVLP</sequence>
<dbReference type="EMBL" id="JAHKPV010000019">
    <property type="protein sequence ID" value="MBU2874663.1"/>
    <property type="molecule type" value="Genomic_DNA"/>
</dbReference>
<name>A0ABS6A971_9GAMM</name>
<keyword evidence="3" id="KW-1185">Reference proteome</keyword>
<protein>
    <submittedName>
        <fullName evidence="2">Tyrosine-type recombinase/integrase</fullName>
    </submittedName>
</protein>